<dbReference type="EMBL" id="FNZM01000013">
    <property type="protein sequence ID" value="SEK01787.1"/>
    <property type="molecule type" value="Genomic_DNA"/>
</dbReference>
<feature type="signal peptide" evidence="1">
    <location>
        <begin position="1"/>
        <end position="24"/>
    </location>
</feature>
<keyword evidence="1" id="KW-0732">Signal</keyword>
<gene>
    <name evidence="2" type="ORF">SAMN05216550_11385</name>
</gene>
<reference evidence="2 3" key="1">
    <citation type="submission" date="2016-10" db="EMBL/GenBank/DDBJ databases">
        <authorList>
            <person name="Varghese N."/>
            <person name="Submissions S."/>
        </authorList>
    </citation>
    <scope>NUCLEOTIDE SEQUENCE [LARGE SCALE GENOMIC DNA]</scope>
    <source>
        <strain evidence="2 3">LMG 22274</strain>
    </source>
</reference>
<organism evidence="2 3">
    <name type="scientific">Paraburkholderia tropica</name>
    <dbReference type="NCBI Taxonomy" id="92647"/>
    <lineage>
        <taxon>Bacteria</taxon>
        <taxon>Pseudomonadati</taxon>
        <taxon>Pseudomonadota</taxon>
        <taxon>Betaproteobacteria</taxon>
        <taxon>Burkholderiales</taxon>
        <taxon>Burkholderiaceae</taxon>
        <taxon>Paraburkholderia</taxon>
    </lineage>
</organism>
<comment type="caution">
    <text evidence="2">The sequence shown here is derived from an EMBL/GenBank/DDBJ whole genome shotgun (WGS) entry which is preliminary data.</text>
</comment>
<dbReference type="AlphaFoldDB" id="A0AAQ1JVW8"/>
<accession>A0AAQ1JVW8</accession>
<proteinExistence type="predicted"/>
<dbReference type="RefSeq" id="WP_080180760.1">
    <property type="nucleotide sequence ID" value="NZ_CADFGN010000001.1"/>
</dbReference>
<protein>
    <recommendedName>
        <fullName evidence="4">Adhesin</fullName>
    </recommendedName>
</protein>
<sequence>MKLRLLIAATLCAATCAGATSAFADSATPLSAISAVSVSSDDDSAAVFAPVKLTAVQSTAGNADLAAPSASVGADVLRGATGNAGVNLVAGAFNVQANQIALVGTSRAEIVSQQTVQGTAHMTGSGTAALGAGALANVSGNIGINIAAGAGNAQYNGMVVH</sequence>
<name>A0AAQ1JVW8_9BURK</name>
<feature type="chain" id="PRO_5042992790" description="Adhesin" evidence="1">
    <location>
        <begin position="25"/>
        <end position="161"/>
    </location>
</feature>
<evidence type="ECO:0008006" key="4">
    <source>
        <dbReference type="Google" id="ProtNLM"/>
    </source>
</evidence>
<evidence type="ECO:0000313" key="3">
    <source>
        <dbReference type="Proteomes" id="UP000183529"/>
    </source>
</evidence>
<evidence type="ECO:0000256" key="1">
    <source>
        <dbReference type="SAM" id="SignalP"/>
    </source>
</evidence>
<dbReference type="Proteomes" id="UP000183529">
    <property type="component" value="Unassembled WGS sequence"/>
</dbReference>
<evidence type="ECO:0000313" key="2">
    <source>
        <dbReference type="EMBL" id="SEK01787.1"/>
    </source>
</evidence>